<evidence type="ECO:0000256" key="5">
    <source>
        <dbReference type="ARBA" id="ARBA00023136"/>
    </source>
</evidence>
<keyword evidence="5 6" id="KW-0472">Membrane</keyword>
<keyword evidence="2" id="KW-1003">Cell membrane</keyword>
<comment type="subcellular location">
    <subcellularLocation>
        <location evidence="1">Cell membrane</location>
        <topology evidence="1">Multi-pass membrane protein</topology>
    </subcellularLocation>
</comment>
<feature type="transmembrane region" description="Helical" evidence="6">
    <location>
        <begin position="183"/>
        <end position="204"/>
    </location>
</feature>
<protein>
    <submittedName>
        <fullName evidence="8">ABC transporter permease</fullName>
    </submittedName>
</protein>
<feature type="domain" description="ABC-2 type transporter transmembrane" evidence="7">
    <location>
        <begin position="23"/>
        <end position="363"/>
    </location>
</feature>
<comment type="caution">
    <text evidence="8">The sequence shown here is derived from an EMBL/GenBank/DDBJ whole genome shotgun (WGS) entry which is preliminary data.</text>
</comment>
<dbReference type="InterPro" id="IPR013525">
    <property type="entry name" value="ABC2_TM"/>
</dbReference>
<evidence type="ECO:0000256" key="4">
    <source>
        <dbReference type="ARBA" id="ARBA00022989"/>
    </source>
</evidence>
<feature type="transmembrane region" description="Helical" evidence="6">
    <location>
        <begin position="20"/>
        <end position="40"/>
    </location>
</feature>
<gene>
    <name evidence="8" type="ORF">HXX02_04720</name>
</gene>
<sequence>MNEFSAAIHRELQSWRVEKTTHWLILWLPIIACILLMSIFSERTITGLPVTVVDPDNSALTRQIRADLDAAPAIRVVHTTTSMDTAKAQLERGDSYGIIAFPSGFSRDMVRGQQPTVALLLNEQSLATADAISSDVQTVLLTEMGVQSVTQRMAVGVPMLEAESQAQALRTQTHPLFNPGLDYAAYLGIALIAASLHCFVILHGARCIASDNPKWLYANNWNRLWGKLAIAFAWWLFIGIVLLQLCFTWLDLPPMSEPLWFVIGWATMVVAYLGLGSALAMAFPSHVAYSCVSVLAGPAVAFSGVTFPQGAMPVAARLFGEALPVTWFLHLQTQLVTERVNIQYALPQVYHLFGFAAVFTVFSLGVFLWRSRRSNREAE</sequence>
<evidence type="ECO:0000256" key="3">
    <source>
        <dbReference type="ARBA" id="ARBA00022692"/>
    </source>
</evidence>
<name>A0ABT1NZM3_9GAMM</name>
<keyword evidence="4 6" id="KW-1133">Transmembrane helix</keyword>
<organism evidence="8 9">
    <name type="scientific">Microbulbifer elongatus</name>
    <dbReference type="NCBI Taxonomy" id="86173"/>
    <lineage>
        <taxon>Bacteria</taxon>
        <taxon>Pseudomonadati</taxon>
        <taxon>Pseudomonadota</taxon>
        <taxon>Gammaproteobacteria</taxon>
        <taxon>Cellvibrionales</taxon>
        <taxon>Microbulbiferaceae</taxon>
        <taxon>Microbulbifer</taxon>
    </lineage>
</organism>
<feature type="transmembrane region" description="Helical" evidence="6">
    <location>
        <begin position="259"/>
        <end position="281"/>
    </location>
</feature>
<keyword evidence="9" id="KW-1185">Reference proteome</keyword>
<dbReference type="Gene3D" id="3.40.1710.10">
    <property type="entry name" value="abc type-2 transporter like domain"/>
    <property type="match status" value="1"/>
</dbReference>
<dbReference type="PANTHER" id="PTHR30294:SF47">
    <property type="entry name" value="INNER MEMBRANE TRANSPORT PERMEASE YHHJ"/>
    <property type="match status" value="1"/>
</dbReference>
<evidence type="ECO:0000256" key="6">
    <source>
        <dbReference type="SAM" id="Phobius"/>
    </source>
</evidence>
<evidence type="ECO:0000256" key="1">
    <source>
        <dbReference type="ARBA" id="ARBA00004651"/>
    </source>
</evidence>
<evidence type="ECO:0000313" key="9">
    <source>
        <dbReference type="Proteomes" id="UP001205566"/>
    </source>
</evidence>
<keyword evidence="3 6" id="KW-0812">Transmembrane</keyword>
<feature type="transmembrane region" description="Helical" evidence="6">
    <location>
        <begin position="350"/>
        <end position="369"/>
    </location>
</feature>
<proteinExistence type="predicted"/>
<accession>A0ABT1NZM3</accession>
<dbReference type="RefSeq" id="WP_043319526.1">
    <property type="nucleotide sequence ID" value="NZ_JACASI010000013.1"/>
</dbReference>
<feature type="transmembrane region" description="Helical" evidence="6">
    <location>
        <begin position="287"/>
        <end position="307"/>
    </location>
</feature>
<dbReference type="PANTHER" id="PTHR30294">
    <property type="entry name" value="MEMBRANE COMPONENT OF ABC TRANSPORTER YHHJ-RELATED"/>
    <property type="match status" value="1"/>
</dbReference>
<dbReference type="EMBL" id="JACASI010000013">
    <property type="protein sequence ID" value="MCQ3828737.1"/>
    <property type="molecule type" value="Genomic_DNA"/>
</dbReference>
<evidence type="ECO:0000256" key="2">
    <source>
        <dbReference type="ARBA" id="ARBA00022475"/>
    </source>
</evidence>
<reference evidence="8" key="1">
    <citation type="thesis" date="2020" institute="Technische Universitat Dresden" country="Dresden, Germany">
        <title>The Agarolytic System of Microbulbifer elongatus PORT2, Isolated from Batu Karas, Pangandaran West Java Indonesia.</title>
        <authorList>
            <person name="Anggraeni S.R."/>
        </authorList>
    </citation>
    <scope>NUCLEOTIDE SEQUENCE</scope>
    <source>
        <strain evidence="8">PORT2</strain>
    </source>
</reference>
<evidence type="ECO:0000259" key="7">
    <source>
        <dbReference type="Pfam" id="PF12698"/>
    </source>
</evidence>
<dbReference type="InterPro" id="IPR051449">
    <property type="entry name" value="ABC-2_transporter_component"/>
</dbReference>
<dbReference type="Proteomes" id="UP001205566">
    <property type="component" value="Unassembled WGS sequence"/>
</dbReference>
<feature type="transmembrane region" description="Helical" evidence="6">
    <location>
        <begin position="224"/>
        <end position="247"/>
    </location>
</feature>
<dbReference type="Pfam" id="PF12698">
    <property type="entry name" value="ABC2_membrane_3"/>
    <property type="match status" value="1"/>
</dbReference>
<evidence type="ECO:0000313" key="8">
    <source>
        <dbReference type="EMBL" id="MCQ3828737.1"/>
    </source>
</evidence>